<feature type="binding site" evidence="10">
    <location>
        <position position="540"/>
    </location>
    <ligand>
        <name>acetyl-CoA</name>
        <dbReference type="ChEBI" id="CHEBI:57288"/>
    </ligand>
</feature>
<evidence type="ECO:0000313" key="21">
    <source>
        <dbReference type="Proteomes" id="UP000321917"/>
    </source>
</evidence>
<evidence type="ECO:0000256" key="3">
    <source>
        <dbReference type="ARBA" id="ARBA00022490"/>
    </source>
</evidence>
<dbReference type="EMBL" id="VOLR01000025">
    <property type="protein sequence ID" value="TWX56097.1"/>
    <property type="molecule type" value="Genomic_DNA"/>
</dbReference>
<protein>
    <recommendedName>
        <fullName evidence="10 11">Malate synthase G</fullName>
        <ecNumber evidence="10 11">2.3.3.9</ecNumber>
    </recommendedName>
</protein>
<comment type="function">
    <text evidence="10">Involved in the glycolate utilization. Catalyzes the condensation and subsequent hydrolysis of acetyl-coenzyme A (acetyl-CoA) and glyoxylate to form malate and CoA.</text>
</comment>
<proteinExistence type="inferred from homology"/>
<comment type="catalytic activity">
    <reaction evidence="9 10 13">
        <text>glyoxylate + acetyl-CoA + H2O = (S)-malate + CoA + H(+)</text>
        <dbReference type="Rhea" id="RHEA:18181"/>
        <dbReference type="ChEBI" id="CHEBI:15377"/>
        <dbReference type="ChEBI" id="CHEBI:15378"/>
        <dbReference type="ChEBI" id="CHEBI:15589"/>
        <dbReference type="ChEBI" id="CHEBI:36655"/>
        <dbReference type="ChEBI" id="CHEBI:57287"/>
        <dbReference type="ChEBI" id="CHEBI:57288"/>
        <dbReference type="EC" id="2.3.3.9"/>
    </reaction>
</comment>
<dbReference type="Pfam" id="PF20658">
    <property type="entry name" value="MSG_insertion"/>
    <property type="match status" value="1"/>
</dbReference>
<keyword evidence="6 10" id="KW-0479">Metal-binding</keyword>
<dbReference type="GO" id="GO:0000287">
    <property type="term" value="F:magnesium ion binding"/>
    <property type="evidence" value="ECO:0007669"/>
    <property type="project" value="TreeGrafter"/>
</dbReference>
<dbReference type="InterPro" id="IPR044856">
    <property type="entry name" value="Malate_synth_C_sf"/>
</dbReference>
<feature type="binding site" evidence="10">
    <location>
        <position position="339"/>
    </location>
    <ligand>
        <name>glyoxylate</name>
        <dbReference type="ChEBI" id="CHEBI:36655"/>
    </ligand>
</feature>
<dbReference type="InterPro" id="IPR006253">
    <property type="entry name" value="Malate_synthG"/>
</dbReference>
<feature type="domain" description="Malate synthase G alpha-beta insertion" evidence="16">
    <location>
        <begin position="160"/>
        <end position="234"/>
    </location>
</feature>
<evidence type="ECO:0000256" key="6">
    <source>
        <dbReference type="ARBA" id="ARBA00022723"/>
    </source>
</evidence>
<evidence type="ECO:0000256" key="10">
    <source>
        <dbReference type="HAMAP-Rule" id="MF_00641"/>
    </source>
</evidence>
<evidence type="ECO:0000313" key="18">
    <source>
        <dbReference type="EMBL" id="TWX56097.1"/>
    </source>
</evidence>
<keyword evidence="19" id="KW-0012">Acyltransferase</keyword>
<dbReference type="RefSeq" id="WP_146800376.1">
    <property type="nucleotide sequence ID" value="NZ_VOLP01000024.1"/>
</dbReference>
<feature type="binding site" evidence="10">
    <location>
        <begin position="124"/>
        <end position="125"/>
    </location>
    <ligand>
        <name>acetyl-CoA</name>
        <dbReference type="ChEBI" id="CHEBI:57288"/>
    </ligand>
</feature>
<keyword evidence="20" id="KW-1185">Reference proteome</keyword>
<accession>A0A5C6Q8F1</accession>
<name>A0A5C6Q8F1_9GAMM</name>
<keyword evidence="8 10" id="KW-0558">Oxidation</keyword>
<gene>
    <name evidence="10" type="primary">glcB</name>
    <name evidence="18" type="ORF">ESZ26_15520</name>
    <name evidence="19" type="ORF">ESZ27_12840</name>
</gene>
<keyword evidence="3 10" id="KW-0963">Cytoplasm</keyword>
<dbReference type="Pfam" id="PF20659">
    <property type="entry name" value="MS_C"/>
    <property type="match status" value="1"/>
</dbReference>
<keyword evidence="7 10" id="KW-0460">Magnesium</keyword>
<dbReference type="HAMAP" id="MF_00641">
    <property type="entry name" value="Malate_synth_G"/>
    <property type="match status" value="1"/>
</dbReference>
<feature type="binding site" evidence="10">
    <location>
        <position position="275"/>
    </location>
    <ligand>
        <name>acetyl-CoA</name>
        <dbReference type="ChEBI" id="CHEBI:57288"/>
    </ligand>
</feature>
<dbReference type="OrthoDB" id="9762054at2"/>
<comment type="subunit">
    <text evidence="10">Monomer.</text>
</comment>
<dbReference type="SUPFAM" id="SSF51645">
    <property type="entry name" value="Malate synthase G"/>
    <property type="match status" value="1"/>
</dbReference>
<sequence>MTLYQQKHSLKVNADLVNFIEEEVLLGLNLSADTFWKSLSTITDELGPENRALLVKRIELQKKIDDWNIAHQEHFDIAEYKEFLFAIGYLIPEGEDFLITTSNVDTEVSSQAGPQLVVPAANARFALNAANARWGSLYDALYGTDVISDENGAEKTATHNPIRAKKVIAYGREFLDKHFPLVTGSHQQSCAYTIDNKKLVVTLVDGRTSLLKNAEQFIGFQGDKNKLSSILLNHHDLRVAIEIDANSAIGKTDAAHIKDITLESALTTIQDFEDSVVAVDAKEKIHVYRNWLGLMKGDLSETINKAGKITQRVLKTDKIYQDLNGGTLSLPGRSLLFCRNVGHLMTNAAILDKEGLEIQEGIMDAMISTLIALHDLQKNNIHRNSIKGSVYIVKPKMHGPDEVAFANKLFNAVEDGLNLARDTIKIGVMDEERRTTVNLKECIRAVKSRVVFINTGFLDRTGDEIHTSMLLGPMVPKGEMKAQPWIKAYEDCNVDIGLACGFSGKAQIGKGMWAIPDEMANMMKMKVAHPLSGANTAWVPSPTGATLHAMHYHQVDVFEVQENIAKRPRASLDDILTVPLLNNPEQLSKDTIEKELNNNAQGLLGYVVRWVDLGMGASKVPDINNVGLMEDRATLRISSQHICNWLAHGILSESQVRSSLEKMAVVVDHQNAHDPLYQAMSADFASSLAFQAALDLVFKGKTQPNGYTEPLLHAYRKEFNEAQTTRKN</sequence>
<evidence type="ECO:0000259" key="15">
    <source>
        <dbReference type="Pfam" id="PF20656"/>
    </source>
</evidence>
<feature type="binding site" evidence="10">
    <location>
        <position position="459"/>
    </location>
    <ligand>
        <name>Mg(2+)</name>
        <dbReference type="ChEBI" id="CHEBI:18420"/>
    </ligand>
</feature>
<evidence type="ECO:0000313" key="20">
    <source>
        <dbReference type="Proteomes" id="UP000321525"/>
    </source>
</evidence>
<dbReference type="InterPro" id="IPR048357">
    <property type="entry name" value="MSG_insertion"/>
</dbReference>
<comment type="subcellular location">
    <subcellularLocation>
        <location evidence="10 13">Cytoplasm</location>
    </subcellularLocation>
</comment>
<evidence type="ECO:0000256" key="7">
    <source>
        <dbReference type="ARBA" id="ARBA00022842"/>
    </source>
</evidence>
<dbReference type="InterPro" id="IPR046363">
    <property type="entry name" value="MS_N_TIM-barrel_dom"/>
</dbReference>
<comment type="caution">
    <text evidence="10">Lacks conserved residue(s) required for the propagation of feature annotation.</text>
</comment>
<keyword evidence="4 10" id="KW-0816">Tricarboxylic acid cycle</keyword>
<feature type="binding site" evidence="10">
    <location>
        <position position="431"/>
    </location>
    <ligand>
        <name>Mg(2+)</name>
        <dbReference type="ChEBI" id="CHEBI:18420"/>
    </ligand>
</feature>
<dbReference type="GO" id="GO:0009436">
    <property type="term" value="P:glyoxylate catabolic process"/>
    <property type="evidence" value="ECO:0007669"/>
    <property type="project" value="TreeGrafter"/>
</dbReference>
<dbReference type="PANTHER" id="PTHR42739">
    <property type="entry name" value="MALATE SYNTHASE G"/>
    <property type="match status" value="1"/>
</dbReference>
<dbReference type="GO" id="GO:0005829">
    <property type="term" value="C:cytosol"/>
    <property type="evidence" value="ECO:0007669"/>
    <property type="project" value="TreeGrafter"/>
</dbReference>
<dbReference type="EC" id="2.3.3.9" evidence="10 11"/>
<evidence type="ECO:0000256" key="1">
    <source>
        <dbReference type="ARBA" id="ARBA00001946"/>
    </source>
</evidence>
<comment type="similarity">
    <text evidence="10 13">Belongs to the malate synthase family. GlcB subfamily.</text>
</comment>
<feature type="domain" description="Malate synthase TIM barrel" evidence="14">
    <location>
        <begin position="336"/>
        <end position="576"/>
    </location>
</feature>
<feature type="binding site" evidence="10">
    <location>
        <position position="117"/>
    </location>
    <ligand>
        <name>acetyl-CoA</name>
        <dbReference type="ChEBI" id="CHEBI:57288"/>
    </ligand>
</feature>
<evidence type="ECO:0000256" key="4">
    <source>
        <dbReference type="ARBA" id="ARBA00022532"/>
    </source>
</evidence>
<keyword evidence="5 10" id="KW-0808">Transferase</keyword>
<evidence type="ECO:0000256" key="13">
    <source>
        <dbReference type="RuleBase" id="RU003572"/>
    </source>
</evidence>
<feature type="binding site" evidence="10">
    <location>
        <begin position="456"/>
        <end position="459"/>
    </location>
    <ligand>
        <name>glyoxylate</name>
        <dbReference type="ChEBI" id="CHEBI:36655"/>
    </ligand>
</feature>
<dbReference type="Proteomes" id="UP000321917">
    <property type="component" value="Unassembled WGS sequence"/>
</dbReference>
<feature type="domain" description="Malate synthase C-terminal" evidence="17">
    <location>
        <begin position="592"/>
        <end position="682"/>
    </location>
</feature>
<evidence type="ECO:0000256" key="11">
    <source>
        <dbReference type="NCBIfam" id="TIGR01345"/>
    </source>
</evidence>
<dbReference type="AlphaFoldDB" id="A0A5C6Q8F1"/>
<feature type="binding site" evidence="10">
    <location>
        <position position="431"/>
    </location>
    <ligand>
        <name>glyoxylate</name>
        <dbReference type="ChEBI" id="CHEBI:36655"/>
    </ligand>
</feature>
<dbReference type="NCBIfam" id="NF002825">
    <property type="entry name" value="PRK02999.1"/>
    <property type="match status" value="1"/>
</dbReference>
<evidence type="ECO:0000313" key="19">
    <source>
        <dbReference type="EMBL" id="TWX65119.1"/>
    </source>
</evidence>
<dbReference type="PANTHER" id="PTHR42739:SF1">
    <property type="entry name" value="MALATE SYNTHASE G"/>
    <property type="match status" value="1"/>
</dbReference>
<comment type="pathway">
    <text evidence="10 13">Carbohydrate metabolism; glyoxylate cycle; (S)-malate from isocitrate: step 2/2.</text>
</comment>
<dbReference type="InterPro" id="IPR048355">
    <property type="entry name" value="MS_C"/>
</dbReference>
<evidence type="ECO:0000256" key="2">
    <source>
        <dbReference type="ARBA" id="ARBA00022435"/>
    </source>
</evidence>
<dbReference type="Pfam" id="PF01274">
    <property type="entry name" value="MS_TIM-barrel"/>
    <property type="match status" value="1"/>
</dbReference>
<dbReference type="InterPro" id="IPR048356">
    <property type="entry name" value="MS_N"/>
</dbReference>
<dbReference type="InterPro" id="IPR001465">
    <property type="entry name" value="Malate_synthase_TIM"/>
</dbReference>
<dbReference type="NCBIfam" id="TIGR01345">
    <property type="entry name" value="malate_syn_G"/>
    <property type="match status" value="1"/>
</dbReference>
<keyword evidence="2 10" id="KW-0329">Glyoxylate bypass</keyword>
<evidence type="ECO:0000256" key="9">
    <source>
        <dbReference type="ARBA" id="ARBA00047918"/>
    </source>
</evidence>
<comment type="cofactor">
    <cofactor evidence="1 10">
        <name>Mg(2+)</name>
        <dbReference type="ChEBI" id="CHEBI:18420"/>
    </cofactor>
</comment>
<reference evidence="19 21" key="1">
    <citation type="submission" date="2019-07" db="EMBL/GenBank/DDBJ databases">
        <title>Genomes of sea-ice associated Colwellia species.</title>
        <authorList>
            <person name="Bowman J.P."/>
        </authorList>
    </citation>
    <scope>NUCLEOTIDE SEQUENCE [LARGE SCALE GENOMIC DNA]</scope>
    <source>
        <strain evidence="18 20">ACAM 607</strain>
        <strain evidence="19 21">IC036</strain>
    </source>
</reference>
<dbReference type="GO" id="GO:0006097">
    <property type="term" value="P:glyoxylate cycle"/>
    <property type="evidence" value="ECO:0007669"/>
    <property type="project" value="UniProtKB-UniRule"/>
</dbReference>
<dbReference type="InterPro" id="IPR011076">
    <property type="entry name" value="Malate_synth_sf"/>
</dbReference>
<feature type="active site" description="Proton donor" evidence="10 12">
    <location>
        <position position="631"/>
    </location>
</feature>
<dbReference type="Proteomes" id="UP000321525">
    <property type="component" value="Unassembled WGS sequence"/>
</dbReference>
<feature type="domain" description="Malate synthase N-terminal" evidence="15">
    <location>
        <begin position="16"/>
        <end position="69"/>
    </location>
</feature>
<comment type="caution">
    <text evidence="19">The sequence shown here is derived from an EMBL/GenBank/DDBJ whole genome shotgun (WGS) entry which is preliminary data.</text>
</comment>
<dbReference type="GO" id="GO:0006099">
    <property type="term" value="P:tricarboxylic acid cycle"/>
    <property type="evidence" value="ECO:0007669"/>
    <property type="project" value="UniProtKB-KW"/>
</dbReference>
<feature type="active site" description="Proton acceptor" evidence="10 12">
    <location>
        <position position="339"/>
    </location>
</feature>
<evidence type="ECO:0000256" key="12">
    <source>
        <dbReference type="PIRSR" id="PIRSR601465-50"/>
    </source>
</evidence>
<dbReference type="Gene3D" id="3.20.20.360">
    <property type="entry name" value="Malate synthase, domain 3"/>
    <property type="match status" value="2"/>
</dbReference>
<dbReference type="Gene3D" id="1.20.1220.12">
    <property type="entry name" value="Malate synthase, domain III"/>
    <property type="match status" value="1"/>
</dbReference>
<evidence type="ECO:0000256" key="5">
    <source>
        <dbReference type="ARBA" id="ARBA00022679"/>
    </source>
</evidence>
<evidence type="ECO:0000256" key="8">
    <source>
        <dbReference type="ARBA" id="ARBA00023097"/>
    </source>
</evidence>
<evidence type="ECO:0000259" key="17">
    <source>
        <dbReference type="Pfam" id="PF20659"/>
    </source>
</evidence>
<dbReference type="UniPathway" id="UPA00703">
    <property type="reaction ID" value="UER00720"/>
</dbReference>
<organism evidence="19 21">
    <name type="scientific">Colwellia hornerae</name>
    <dbReference type="NCBI Taxonomy" id="89402"/>
    <lineage>
        <taxon>Bacteria</taxon>
        <taxon>Pseudomonadati</taxon>
        <taxon>Pseudomonadota</taxon>
        <taxon>Gammaproteobacteria</taxon>
        <taxon>Alteromonadales</taxon>
        <taxon>Colwelliaceae</taxon>
        <taxon>Colwellia</taxon>
    </lineage>
</organism>
<evidence type="ECO:0000259" key="14">
    <source>
        <dbReference type="Pfam" id="PF01274"/>
    </source>
</evidence>
<dbReference type="EMBL" id="VOLQ01000025">
    <property type="protein sequence ID" value="TWX65119.1"/>
    <property type="molecule type" value="Genomic_DNA"/>
</dbReference>
<dbReference type="GO" id="GO:0004474">
    <property type="term" value="F:malate synthase activity"/>
    <property type="evidence" value="ECO:0007669"/>
    <property type="project" value="UniProtKB-UniRule"/>
</dbReference>
<evidence type="ECO:0000259" key="16">
    <source>
        <dbReference type="Pfam" id="PF20658"/>
    </source>
</evidence>
<dbReference type="Pfam" id="PF20656">
    <property type="entry name" value="MS_N"/>
    <property type="match status" value="1"/>
</dbReference>
<feature type="binding site" evidence="10">
    <location>
        <position position="312"/>
    </location>
    <ligand>
        <name>acetyl-CoA</name>
        <dbReference type="ChEBI" id="CHEBI:57288"/>
    </ligand>
</feature>